<feature type="transmembrane region" description="Helical" evidence="1">
    <location>
        <begin position="79"/>
        <end position="99"/>
    </location>
</feature>
<keyword evidence="1" id="KW-0472">Membrane</keyword>
<dbReference type="Pfam" id="PF06580">
    <property type="entry name" value="His_kinase"/>
    <property type="match status" value="1"/>
</dbReference>
<keyword evidence="1" id="KW-1133">Transmembrane helix</keyword>
<dbReference type="PANTHER" id="PTHR34220">
    <property type="entry name" value="SENSOR HISTIDINE KINASE YPDA"/>
    <property type="match status" value="1"/>
</dbReference>
<dbReference type="InterPro" id="IPR010559">
    <property type="entry name" value="Sig_transdc_His_kin_internal"/>
</dbReference>
<dbReference type="PANTHER" id="PTHR34220:SF7">
    <property type="entry name" value="SENSOR HISTIDINE KINASE YPDA"/>
    <property type="match status" value="1"/>
</dbReference>
<proteinExistence type="predicted"/>
<feature type="transmembrane region" description="Helical" evidence="1">
    <location>
        <begin position="46"/>
        <end position="67"/>
    </location>
</feature>
<keyword evidence="1" id="KW-0812">Transmembrane</keyword>
<accession>A0ABU8I544</accession>
<dbReference type="Proteomes" id="UP001363035">
    <property type="component" value="Unassembled WGS sequence"/>
</dbReference>
<name>A0ABU8I544_9SPHI</name>
<dbReference type="EMBL" id="JAYLLN010000013">
    <property type="protein sequence ID" value="MEI5984642.1"/>
    <property type="molecule type" value="Genomic_DNA"/>
</dbReference>
<gene>
    <name evidence="3" type="ORF">VJ786_06995</name>
</gene>
<feature type="transmembrane region" description="Helical" evidence="1">
    <location>
        <begin position="119"/>
        <end position="144"/>
    </location>
</feature>
<evidence type="ECO:0000313" key="3">
    <source>
        <dbReference type="EMBL" id="MEI5984642.1"/>
    </source>
</evidence>
<feature type="domain" description="Signal transduction histidine kinase internal region" evidence="2">
    <location>
        <begin position="164"/>
        <end position="239"/>
    </location>
</feature>
<dbReference type="RefSeq" id="WP_134776435.1">
    <property type="nucleotide sequence ID" value="NZ_JAYLLN010000013.1"/>
</dbReference>
<keyword evidence="4" id="KW-1185">Reference proteome</keyword>
<comment type="caution">
    <text evidence="3">The sequence shown here is derived from an EMBL/GenBank/DDBJ whole genome shotgun (WGS) entry which is preliminary data.</text>
</comment>
<dbReference type="GO" id="GO:0016301">
    <property type="term" value="F:kinase activity"/>
    <property type="evidence" value="ECO:0007669"/>
    <property type="project" value="UniProtKB-KW"/>
</dbReference>
<feature type="transmembrane region" description="Helical" evidence="1">
    <location>
        <begin position="18"/>
        <end position="34"/>
    </location>
</feature>
<keyword evidence="3" id="KW-0808">Transferase</keyword>
<reference evidence="3 4" key="1">
    <citation type="submission" date="2024-01" db="EMBL/GenBank/DDBJ databases">
        <title>Sphingobacterium tenebrionis sp. nov., a novel endophyte isolated from tenebrio molitor intestines.</title>
        <authorList>
            <person name="Zhang C."/>
        </authorList>
    </citation>
    <scope>NUCLEOTIDE SEQUENCE [LARGE SCALE GENOMIC DNA]</scope>
    <source>
        <strain evidence="3 4">PU5-4</strain>
    </source>
</reference>
<evidence type="ECO:0000313" key="4">
    <source>
        <dbReference type="Proteomes" id="UP001363035"/>
    </source>
</evidence>
<keyword evidence="3" id="KW-0418">Kinase</keyword>
<organism evidence="3 4">
    <name type="scientific">Sphingobacterium tenebrionis</name>
    <dbReference type="NCBI Taxonomy" id="3111775"/>
    <lineage>
        <taxon>Bacteria</taxon>
        <taxon>Pseudomonadati</taxon>
        <taxon>Bacteroidota</taxon>
        <taxon>Sphingobacteriia</taxon>
        <taxon>Sphingobacteriales</taxon>
        <taxon>Sphingobacteriaceae</taxon>
        <taxon>Sphingobacterium</taxon>
    </lineage>
</organism>
<sequence length="348" mass="41048">MINQKNKYQPGITLRKEIVINILFWLIWAYFSLLKWTGDGIELKSVGLFLATYFLVFSSTFYLHYLIGLPWAFRTWRAWKIIAAIFVGIIYFMTSRYLLEEILMPIFAGMRNYHPNTTFGFYAIDNLYYAFQPIILSTALWLILYTIRLISKQSNLIEENKNTEIKFLRSQLNPHFIFNSLNNIYSLVYFKSEKSLPAIEELGKLMRYNTYNSDKEWMDIEEELHYIHSFISLETLRISSEDCIDLQVELNNKQIKLPTFTLITFIENAFKHGEITNTSPLVISLFTDDKSLLYKVKNKIKDGGKDQQKGIGIQNLKKRLDHYYPNQYHLIETITNGEFEATLTITFR</sequence>
<evidence type="ECO:0000256" key="1">
    <source>
        <dbReference type="SAM" id="Phobius"/>
    </source>
</evidence>
<protein>
    <submittedName>
        <fullName evidence="3">Histidine kinase</fullName>
    </submittedName>
</protein>
<dbReference type="InterPro" id="IPR050640">
    <property type="entry name" value="Bact_2-comp_sensor_kinase"/>
</dbReference>
<evidence type="ECO:0000259" key="2">
    <source>
        <dbReference type="Pfam" id="PF06580"/>
    </source>
</evidence>